<sequence>MKLFFVFFEISFPSQKEKKDIYFCPFFLSNPISFFEIQHNNNTYSTK</sequence>
<name>A0A6C0IMZ2_9ZZZZ</name>
<accession>A0A6C0IMZ2</accession>
<organism evidence="1">
    <name type="scientific">viral metagenome</name>
    <dbReference type="NCBI Taxonomy" id="1070528"/>
    <lineage>
        <taxon>unclassified sequences</taxon>
        <taxon>metagenomes</taxon>
        <taxon>organismal metagenomes</taxon>
    </lineage>
</organism>
<protein>
    <submittedName>
        <fullName evidence="1">Uncharacterized protein</fullName>
    </submittedName>
</protein>
<dbReference type="AlphaFoldDB" id="A0A6C0IMZ2"/>
<proteinExistence type="predicted"/>
<dbReference type="EMBL" id="MN740228">
    <property type="protein sequence ID" value="QHT94591.1"/>
    <property type="molecule type" value="Genomic_DNA"/>
</dbReference>
<evidence type="ECO:0000313" key="1">
    <source>
        <dbReference type="EMBL" id="QHT94591.1"/>
    </source>
</evidence>
<reference evidence="1" key="1">
    <citation type="journal article" date="2020" name="Nature">
        <title>Giant virus diversity and host interactions through global metagenomics.</title>
        <authorList>
            <person name="Schulz F."/>
            <person name="Roux S."/>
            <person name="Paez-Espino D."/>
            <person name="Jungbluth S."/>
            <person name="Walsh D.A."/>
            <person name="Denef V.J."/>
            <person name="McMahon K.D."/>
            <person name="Konstantinidis K.T."/>
            <person name="Eloe-Fadrosh E.A."/>
            <person name="Kyrpides N.C."/>
            <person name="Woyke T."/>
        </authorList>
    </citation>
    <scope>NUCLEOTIDE SEQUENCE</scope>
    <source>
        <strain evidence="1">GVMAG-M-3300024261-26</strain>
    </source>
</reference>